<comment type="function">
    <text evidence="5">Could be a nuclease involved in processing of the 5'-end of pre-16S rRNA.</text>
</comment>
<dbReference type="InterPro" id="IPR037027">
    <property type="entry name" value="YqgF/RNaseH-like_dom_sf"/>
</dbReference>
<dbReference type="Gene3D" id="3.30.420.140">
    <property type="entry name" value="YqgF/RNase H-like domain"/>
    <property type="match status" value="1"/>
</dbReference>
<dbReference type="CDD" id="cd16964">
    <property type="entry name" value="YqgF"/>
    <property type="match status" value="1"/>
</dbReference>
<dbReference type="EC" id="3.1.-.-" evidence="5"/>
<dbReference type="Pfam" id="PF03652">
    <property type="entry name" value="RuvX"/>
    <property type="match status" value="1"/>
</dbReference>
<name>A0A517R4Y2_9PLAN</name>
<dbReference type="InterPro" id="IPR012337">
    <property type="entry name" value="RNaseH-like_sf"/>
</dbReference>
<dbReference type="HAMAP" id="MF_00651">
    <property type="entry name" value="Nuclease_YqgF"/>
    <property type="match status" value="1"/>
</dbReference>
<dbReference type="GO" id="GO:0016788">
    <property type="term" value="F:hydrolase activity, acting on ester bonds"/>
    <property type="evidence" value="ECO:0007669"/>
    <property type="project" value="UniProtKB-UniRule"/>
</dbReference>
<dbReference type="GO" id="GO:0000967">
    <property type="term" value="P:rRNA 5'-end processing"/>
    <property type="evidence" value="ECO:0007669"/>
    <property type="project" value="UniProtKB-UniRule"/>
</dbReference>
<dbReference type="KEGG" id="svp:Pan189_33310"/>
<dbReference type="GO" id="GO:0004518">
    <property type="term" value="F:nuclease activity"/>
    <property type="evidence" value="ECO:0007669"/>
    <property type="project" value="UniProtKB-KW"/>
</dbReference>
<evidence type="ECO:0000256" key="1">
    <source>
        <dbReference type="ARBA" id="ARBA00022490"/>
    </source>
</evidence>
<evidence type="ECO:0000256" key="4">
    <source>
        <dbReference type="ARBA" id="ARBA00022801"/>
    </source>
</evidence>
<comment type="subcellular location">
    <subcellularLocation>
        <location evidence="5">Cytoplasm</location>
    </subcellularLocation>
</comment>
<dbReference type="PANTHER" id="PTHR33317">
    <property type="entry name" value="POLYNUCLEOTIDYL TRANSFERASE, RIBONUCLEASE H-LIKE SUPERFAMILY PROTEIN"/>
    <property type="match status" value="1"/>
</dbReference>
<reference evidence="7 8" key="1">
    <citation type="submission" date="2019-02" db="EMBL/GenBank/DDBJ databases">
        <title>Deep-cultivation of Planctomycetes and their phenomic and genomic characterization uncovers novel biology.</title>
        <authorList>
            <person name="Wiegand S."/>
            <person name="Jogler M."/>
            <person name="Boedeker C."/>
            <person name="Pinto D."/>
            <person name="Vollmers J."/>
            <person name="Rivas-Marin E."/>
            <person name="Kohn T."/>
            <person name="Peeters S.H."/>
            <person name="Heuer A."/>
            <person name="Rast P."/>
            <person name="Oberbeckmann S."/>
            <person name="Bunk B."/>
            <person name="Jeske O."/>
            <person name="Meyerdierks A."/>
            <person name="Storesund J.E."/>
            <person name="Kallscheuer N."/>
            <person name="Luecker S."/>
            <person name="Lage O.M."/>
            <person name="Pohl T."/>
            <person name="Merkel B.J."/>
            <person name="Hornburger P."/>
            <person name="Mueller R.-W."/>
            <person name="Bruemmer F."/>
            <person name="Labrenz M."/>
            <person name="Spormann A.M."/>
            <person name="Op den Camp H."/>
            <person name="Overmann J."/>
            <person name="Amann R."/>
            <person name="Jetten M.S.M."/>
            <person name="Mascher T."/>
            <person name="Medema M.H."/>
            <person name="Devos D.P."/>
            <person name="Kaster A.-K."/>
            <person name="Ovreas L."/>
            <person name="Rohde M."/>
            <person name="Galperin M.Y."/>
            <person name="Jogler C."/>
        </authorList>
    </citation>
    <scope>NUCLEOTIDE SEQUENCE [LARGE SCALE GENOMIC DNA]</scope>
    <source>
        <strain evidence="7 8">Pan189</strain>
    </source>
</reference>
<keyword evidence="3 5" id="KW-0540">Nuclease</keyword>
<keyword evidence="8" id="KW-1185">Reference proteome</keyword>
<dbReference type="OrthoDB" id="9790539at2"/>
<dbReference type="SMART" id="SM00732">
    <property type="entry name" value="YqgFc"/>
    <property type="match status" value="1"/>
</dbReference>
<keyword evidence="4 5" id="KW-0378">Hydrolase</keyword>
<dbReference type="GO" id="GO:0005829">
    <property type="term" value="C:cytosol"/>
    <property type="evidence" value="ECO:0007669"/>
    <property type="project" value="TreeGrafter"/>
</dbReference>
<evidence type="ECO:0000313" key="8">
    <source>
        <dbReference type="Proteomes" id="UP000317318"/>
    </source>
</evidence>
<dbReference type="SUPFAM" id="SSF53098">
    <property type="entry name" value="Ribonuclease H-like"/>
    <property type="match status" value="1"/>
</dbReference>
<evidence type="ECO:0000256" key="2">
    <source>
        <dbReference type="ARBA" id="ARBA00022517"/>
    </source>
</evidence>
<comment type="similarity">
    <text evidence="5">Belongs to the YqgF HJR family.</text>
</comment>
<dbReference type="AlphaFoldDB" id="A0A517R4Y2"/>
<evidence type="ECO:0000313" key="7">
    <source>
        <dbReference type="EMBL" id="QDT38931.1"/>
    </source>
</evidence>
<protein>
    <recommendedName>
        <fullName evidence="5">Putative pre-16S rRNA nuclease</fullName>
        <ecNumber evidence="5">3.1.-.-</ecNumber>
    </recommendedName>
</protein>
<organism evidence="7 8">
    <name type="scientific">Stratiformator vulcanicus</name>
    <dbReference type="NCBI Taxonomy" id="2527980"/>
    <lineage>
        <taxon>Bacteria</taxon>
        <taxon>Pseudomonadati</taxon>
        <taxon>Planctomycetota</taxon>
        <taxon>Planctomycetia</taxon>
        <taxon>Planctomycetales</taxon>
        <taxon>Planctomycetaceae</taxon>
        <taxon>Stratiformator</taxon>
    </lineage>
</organism>
<keyword evidence="1 5" id="KW-0963">Cytoplasm</keyword>
<dbReference type="NCBIfam" id="TIGR00250">
    <property type="entry name" value="RNAse_H_YqgF"/>
    <property type="match status" value="1"/>
</dbReference>
<gene>
    <name evidence="7" type="primary">yrrK</name>
    <name evidence="7" type="ORF">Pan189_33310</name>
</gene>
<accession>A0A517R4Y2</accession>
<dbReference type="RefSeq" id="WP_145365004.1">
    <property type="nucleotide sequence ID" value="NZ_CP036268.1"/>
</dbReference>
<dbReference type="InterPro" id="IPR005227">
    <property type="entry name" value="YqgF"/>
</dbReference>
<evidence type="ECO:0000259" key="6">
    <source>
        <dbReference type="SMART" id="SM00732"/>
    </source>
</evidence>
<dbReference type="PANTHER" id="PTHR33317:SF4">
    <property type="entry name" value="POLYNUCLEOTIDYL TRANSFERASE, RIBONUCLEASE H-LIKE SUPERFAMILY PROTEIN"/>
    <property type="match status" value="1"/>
</dbReference>
<evidence type="ECO:0000256" key="3">
    <source>
        <dbReference type="ARBA" id="ARBA00022722"/>
    </source>
</evidence>
<proteinExistence type="inferred from homology"/>
<keyword evidence="2 5" id="KW-0690">Ribosome biogenesis</keyword>
<evidence type="ECO:0000256" key="5">
    <source>
        <dbReference type="HAMAP-Rule" id="MF_00651"/>
    </source>
</evidence>
<dbReference type="InterPro" id="IPR006641">
    <property type="entry name" value="YqgF/RNaseH-like_dom"/>
</dbReference>
<sequence>MSDEQEDAGTATDFPTEGRLLGIDYGTKRVGLAVTDWEQSMAVPLSTIQRSHERTETREYRTAVDDYSIKGLVLGLPVHISGNESGKSQEARRYGNWLADITGLPVTYWDERFTSAIAEEHLLAAGLTSKKRKQRIDKLAAQIMLQSFLDAKDREKEPGEY</sequence>
<dbReference type="Proteomes" id="UP000317318">
    <property type="component" value="Chromosome"/>
</dbReference>
<dbReference type="EMBL" id="CP036268">
    <property type="protein sequence ID" value="QDT38931.1"/>
    <property type="molecule type" value="Genomic_DNA"/>
</dbReference>
<feature type="domain" description="YqgF/RNase H-like" evidence="6">
    <location>
        <begin position="18"/>
        <end position="118"/>
    </location>
</feature>